<dbReference type="InterPro" id="IPR017884">
    <property type="entry name" value="SANT_dom"/>
</dbReference>
<dbReference type="GO" id="GO:0006357">
    <property type="term" value="P:regulation of transcription by RNA polymerase II"/>
    <property type="evidence" value="ECO:0007669"/>
    <property type="project" value="TreeGrafter"/>
</dbReference>
<dbReference type="GO" id="GO:0003713">
    <property type="term" value="F:transcription coactivator activity"/>
    <property type="evidence" value="ECO:0007669"/>
    <property type="project" value="TreeGrafter"/>
</dbReference>
<feature type="domain" description="SANT" evidence="2">
    <location>
        <begin position="1"/>
        <end position="26"/>
    </location>
</feature>
<dbReference type="GO" id="GO:0006338">
    <property type="term" value="P:chromatin remodeling"/>
    <property type="evidence" value="ECO:0007669"/>
    <property type="project" value="TreeGrafter"/>
</dbReference>
<dbReference type="SUPFAM" id="SSF46689">
    <property type="entry name" value="Homeodomain-like"/>
    <property type="match status" value="1"/>
</dbReference>
<dbReference type="PANTHER" id="PTHR12374">
    <property type="entry name" value="TRANSCRIPTIONAL ADAPTOR 2 ADA2 -RELATED"/>
    <property type="match status" value="1"/>
</dbReference>
<name>A0A5N3XLD2_MUNRE</name>
<evidence type="ECO:0000313" key="4">
    <source>
        <dbReference type="Proteomes" id="UP000326062"/>
    </source>
</evidence>
<accession>A0A5N3XLD2</accession>
<proteinExistence type="predicted"/>
<dbReference type="PANTHER" id="PTHR12374:SF63">
    <property type="entry name" value="TRANSCRIPTIONAL ADAPTER 2-BETA"/>
    <property type="match status" value="1"/>
</dbReference>
<dbReference type="GO" id="GO:0070461">
    <property type="term" value="C:SAGA-type complex"/>
    <property type="evidence" value="ECO:0007669"/>
    <property type="project" value="TreeGrafter"/>
</dbReference>
<dbReference type="GO" id="GO:0005634">
    <property type="term" value="C:nucleus"/>
    <property type="evidence" value="ECO:0007669"/>
    <property type="project" value="TreeGrafter"/>
</dbReference>
<dbReference type="EMBL" id="VCEB01000007">
    <property type="protein sequence ID" value="KAB0374895.1"/>
    <property type="molecule type" value="Genomic_DNA"/>
</dbReference>
<dbReference type="Gene3D" id="1.10.10.10">
    <property type="entry name" value="Winged helix-like DNA-binding domain superfamily/Winged helix DNA-binding domain"/>
    <property type="match status" value="1"/>
</dbReference>
<dbReference type="GO" id="GO:0003682">
    <property type="term" value="F:chromatin binding"/>
    <property type="evidence" value="ECO:0007669"/>
    <property type="project" value="TreeGrafter"/>
</dbReference>
<dbReference type="Proteomes" id="UP000326062">
    <property type="component" value="Chromosome 8"/>
</dbReference>
<keyword evidence="4" id="KW-1185">Reference proteome</keyword>
<dbReference type="InterPro" id="IPR036388">
    <property type="entry name" value="WH-like_DNA-bd_sf"/>
</dbReference>
<dbReference type="InterPro" id="IPR009057">
    <property type="entry name" value="Homeodomain-like_sf"/>
</dbReference>
<dbReference type="AlphaFoldDB" id="A0A5N3XLD2"/>
<feature type="region of interest" description="Disordered" evidence="1">
    <location>
        <begin position="113"/>
        <end position="148"/>
    </location>
</feature>
<organism evidence="3 4">
    <name type="scientific">Muntiacus reevesi</name>
    <name type="common">Reeves' muntjac</name>
    <name type="synonym">Cervus reevesi</name>
    <dbReference type="NCBI Taxonomy" id="9886"/>
    <lineage>
        <taxon>Eukaryota</taxon>
        <taxon>Metazoa</taxon>
        <taxon>Chordata</taxon>
        <taxon>Craniata</taxon>
        <taxon>Vertebrata</taxon>
        <taxon>Euteleostomi</taxon>
        <taxon>Mammalia</taxon>
        <taxon>Eutheria</taxon>
        <taxon>Laurasiatheria</taxon>
        <taxon>Artiodactyla</taxon>
        <taxon>Ruminantia</taxon>
        <taxon>Pecora</taxon>
        <taxon>Cervidae</taxon>
        <taxon>Muntiacinae</taxon>
        <taxon>Muntiacus</taxon>
    </lineage>
</organism>
<evidence type="ECO:0000313" key="3">
    <source>
        <dbReference type="EMBL" id="KAB0374895.1"/>
    </source>
</evidence>
<comment type="caution">
    <text evidence="3">The sequence shown here is derived from an EMBL/GenBank/DDBJ whole genome shotgun (WGS) entry which is preliminary data.</text>
</comment>
<dbReference type="PROSITE" id="PS51293">
    <property type="entry name" value="SANT"/>
    <property type="match status" value="1"/>
</dbReference>
<evidence type="ECO:0000256" key="1">
    <source>
        <dbReference type="SAM" id="MobiDB-lite"/>
    </source>
</evidence>
<reference evidence="3 4" key="1">
    <citation type="submission" date="2019-06" db="EMBL/GenBank/DDBJ databases">
        <title>Discovery of a novel chromosome fission-fusion reversal in muntjac.</title>
        <authorList>
            <person name="Mudd A.B."/>
            <person name="Bredeson J.V."/>
            <person name="Baum R."/>
            <person name="Hockemeyer D."/>
            <person name="Rokhsar D.S."/>
        </authorList>
    </citation>
    <scope>NUCLEOTIDE SEQUENCE [LARGE SCALE GENOMIC DNA]</scope>
    <source>
        <strain evidence="3">UCam_UCB_Mr</strain>
        <tissue evidence="3">Fibroblast cell line</tissue>
    </source>
</reference>
<feature type="compositionally biased region" description="Gly residues" evidence="1">
    <location>
        <begin position="130"/>
        <end position="139"/>
    </location>
</feature>
<evidence type="ECO:0000259" key="2">
    <source>
        <dbReference type="PROSITE" id="PS51293"/>
    </source>
</evidence>
<protein>
    <recommendedName>
        <fullName evidence="2">SANT domain-containing protein</fullName>
    </recommendedName>
</protein>
<gene>
    <name evidence="3" type="ORF">FD755_013387</name>
</gene>
<sequence length="298" mass="33002">MAAHVGASRTPQEVMEHYISMYIHGNLRKACIPNAIPNPVTDHTCPSGGPLSPSLITPLASPRHLGGQAAASGLHAAAGRLRDRVQPGPQDAHQRVLTRARDHVPARAPRVAAAQGHRARLQPSACLPGQGQGGEGAGGARKVTEEEEELRPTLRPLYQFMSCKEFHDLLENMHKMLRAKICVLQRYWRNGITKREEPAEYEAARHKRKKEAAAVRAAKRGQEDSWDGEFTALELLSDRETVLSSSLNLSPMRYVIVKTIIIKDHLQKRQGIPSKSHLPSYLDKVLKKRLLNFLTESG</sequence>